<keyword evidence="5 9" id="KW-0798">TonB box</keyword>
<dbReference type="InterPro" id="IPR000531">
    <property type="entry name" value="Beta-barrel_TonB"/>
</dbReference>
<dbReference type="InterPro" id="IPR036942">
    <property type="entry name" value="Beta-barrel_TonB_sf"/>
</dbReference>
<evidence type="ECO:0000313" key="13">
    <source>
        <dbReference type="EMBL" id="ABZ70988.1"/>
    </source>
</evidence>
<organism evidence="13">
    <name type="scientific">Caulobacter sp. (strain K31)</name>
    <dbReference type="NCBI Taxonomy" id="366602"/>
    <lineage>
        <taxon>Bacteria</taxon>
        <taxon>Pseudomonadati</taxon>
        <taxon>Pseudomonadota</taxon>
        <taxon>Alphaproteobacteria</taxon>
        <taxon>Caulobacterales</taxon>
        <taxon>Caulobacteraceae</taxon>
        <taxon>Caulobacter</taxon>
    </lineage>
</organism>
<sequence length="888" mass="97109" precursor="true">MIRSKNSSARCAGAVAILAFAALASSQAAQAAEPAAAPVAEPAETADTVDTIVVTSYGKSLQAAAALKRSAAYGLDAINAEDIGKFPTRNAAEALQLVTGVTIDRQRGAGLYVSVRGLGPQFQYVELNGRSIAVNELIENGGAKGRQFRFEVLPAELISQIEVVKTPTADMDEGALGGNINIKTFKPLDVGDKAAFSIRETYGDVRKKADPSASGLLSWTNADNTLGLLASGLYDERHVRNDRLYQVGWNLNKFTSTLGAGRYTPSRTRPTIETEHRKLYSGAVTGQWRPNSDFQTDVDVLVTRLDVDYDEFGLDIYPDDTTFQKPIFVAGSEKLIGDTVVGGTINNVRWMASRETSLNRHDLTAVGLKQAWTPGAWTFNGEYAYSRARSYHPDGEATKRNRLAFFGPLTYDFSRGYKSIPQLTTTVDYTNPANFVGQAFDYTWKDSRDTDETIRADGGRVFDGWFSKIAFGAERHNLKRDYRRRDWVLNNDLNVPTSTLGSAYYEPLPYSGFLKDFDGNTPRNWVTPTRDAFYNALFTPTVAGQPISAADARNSFVVDQHITSAYVRGDFAFATAMPISGNVGVRYARTEQVASGTLTSTDASNNPVLTPVSYKQDYGNWLPSLNVKIELRDDLIGRFAASRVVNRPNVTDSAPRISVARDTPSASGGNPDLKPFLADQLDASLEWYPAPTTALTGAVFYKKMDNYITQQNTTIQVPGRGDVLLSTSVNGGDAKLTGVEVAYNQSLAFLPGPFDGLGVQASVTLVDSKASYFAGNRQIKDDLIGLSKTSYNLVGYYEKGPLAARLGWFWRSRYLSGTGSTTTAESYIDAYGSLDGSISYDLTKNYALTLEGSNLTDEIRYVYGKTKDQPMETYHWGRTVSLTLRGKF</sequence>
<proteinExistence type="inferred from homology"/>
<dbReference type="eggNOG" id="COG4771">
    <property type="taxonomic scope" value="Bacteria"/>
</dbReference>
<dbReference type="Pfam" id="PF00593">
    <property type="entry name" value="TonB_dep_Rec_b-barrel"/>
    <property type="match status" value="1"/>
</dbReference>
<dbReference type="OrthoDB" id="5476657at2"/>
<protein>
    <submittedName>
        <fullName evidence="13">TonB-dependent receptor</fullName>
    </submittedName>
</protein>
<evidence type="ECO:0000256" key="3">
    <source>
        <dbReference type="ARBA" id="ARBA00022452"/>
    </source>
</evidence>
<comment type="similarity">
    <text evidence="8 9">Belongs to the TonB-dependent receptor family.</text>
</comment>
<keyword evidence="6 8" id="KW-0472">Membrane</keyword>
<gene>
    <name evidence="13" type="ordered locus">Caul_1859</name>
</gene>
<evidence type="ECO:0000256" key="9">
    <source>
        <dbReference type="RuleBase" id="RU003357"/>
    </source>
</evidence>
<dbReference type="Gene3D" id="2.170.130.10">
    <property type="entry name" value="TonB-dependent receptor, plug domain"/>
    <property type="match status" value="1"/>
</dbReference>
<keyword evidence="2 8" id="KW-0813">Transport</keyword>
<dbReference type="Pfam" id="PF07715">
    <property type="entry name" value="Plug"/>
    <property type="match status" value="1"/>
</dbReference>
<dbReference type="NCBIfam" id="TIGR01782">
    <property type="entry name" value="TonB-Xanth-Caul"/>
    <property type="match status" value="1"/>
</dbReference>
<dbReference type="STRING" id="366602.Caul_1859"/>
<dbReference type="PANTHER" id="PTHR40980:SF3">
    <property type="entry name" value="TONB-DEPENDENT RECEPTOR-LIKE BETA-BARREL DOMAIN-CONTAINING PROTEIN"/>
    <property type="match status" value="1"/>
</dbReference>
<evidence type="ECO:0000256" key="1">
    <source>
        <dbReference type="ARBA" id="ARBA00004571"/>
    </source>
</evidence>
<keyword evidence="4 8" id="KW-0812">Transmembrane</keyword>
<keyword evidence="7 8" id="KW-0998">Cell outer membrane</keyword>
<evidence type="ECO:0000256" key="8">
    <source>
        <dbReference type="PROSITE-ProRule" id="PRU01360"/>
    </source>
</evidence>
<dbReference type="InterPro" id="IPR039426">
    <property type="entry name" value="TonB-dep_rcpt-like"/>
</dbReference>
<dbReference type="GO" id="GO:0009279">
    <property type="term" value="C:cell outer membrane"/>
    <property type="evidence" value="ECO:0007669"/>
    <property type="project" value="UniProtKB-SubCell"/>
</dbReference>
<dbReference type="PANTHER" id="PTHR40980">
    <property type="entry name" value="PLUG DOMAIN-CONTAINING PROTEIN"/>
    <property type="match status" value="1"/>
</dbReference>
<comment type="subcellular location">
    <subcellularLocation>
        <location evidence="1 8">Cell outer membrane</location>
        <topology evidence="1 8">Multi-pass membrane protein</topology>
    </subcellularLocation>
</comment>
<feature type="domain" description="TonB-dependent receptor-like beta-barrel" evidence="11">
    <location>
        <begin position="399"/>
        <end position="855"/>
    </location>
</feature>
<keyword evidence="10" id="KW-0732">Signal</keyword>
<evidence type="ECO:0000256" key="5">
    <source>
        <dbReference type="ARBA" id="ARBA00023077"/>
    </source>
</evidence>
<dbReference type="HOGENOM" id="CLU_006935_2_0_5"/>
<name>B0T4N6_CAUSK</name>
<dbReference type="InterPro" id="IPR012910">
    <property type="entry name" value="Plug_dom"/>
</dbReference>
<reference evidence="13" key="1">
    <citation type="submission" date="2008-01" db="EMBL/GenBank/DDBJ databases">
        <title>Complete sequence of chromosome of Caulobacter sp. K31.</title>
        <authorList>
            <consortium name="US DOE Joint Genome Institute"/>
            <person name="Copeland A."/>
            <person name="Lucas S."/>
            <person name="Lapidus A."/>
            <person name="Barry K."/>
            <person name="Glavina del Rio T."/>
            <person name="Dalin E."/>
            <person name="Tice H."/>
            <person name="Pitluck S."/>
            <person name="Bruce D."/>
            <person name="Goodwin L."/>
            <person name="Thompson L.S."/>
            <person name="Brettin T."/>
            <person name="Detter J.C."/>
            <person name="Han C."/>
            <person name="Schmutz J."/>
            <person name="Larimer F."/>
            <person name="Land M."/>
            <person name="Hauser L."/>
            <person name="Kyrpides N."/>
            <person name="Kim E."/>
            <person name="Stephens C."/>
            <person name="Richardson P."/>
        </authorList>
    </citation>
    <scope>NUCLEOTIDE SEQUENCE [LARGE SCALE GENOMIC DNA]</scope>
    <source>
        <strain evidence="13">K31</strain>
    </source>
</reference>
<evidence type="ECO:0000256" key="6">
    <source>
        <dbReference type="ARBA" id="ARBA00023136"/>
    </source>
</evidence>
<accession>B0T4N6</accession>
<evidence type="ECO:0000256" key="4">
    <source>
        <dbReference type="ARBA" id="ARBA00022692"/>
    </source>
</evidence>
<dbReference type="CDD" id="cd01347">
    <property type="entry name" value="ligand_gated_channel"/>
    <property type="match status" value="1"/>
</dbReference>
<dbReference type="eggNOG" id="COG1629">
    <property type="taxonomic scope" value="Bacteria"/>
</dbReference>
<dbReference type="PROSITE" id="PS52016">
    <property type="entry name" value="TONB_DEPENDENT_REC_3"/>
    <property type="match status" value="1"/>
</dbReference>
<feature type="signal peptide" evidence="10">
    <location>
        <begin position="1"/>
        <end position="31"/>
    </location>
</feature>
<evidence type="ECO:0000259" key="12">
    <source>
        <dbReference type="Pfam" id="PF07715"/>
    </source>
</evidence>
<dbReference type="KEGG" id="cak:Caul_1859"/>
<keyword evidence="3 8" id="KW-1134">Transmembrane beta strand</keyword>
<feature type="chain" id="PRO_5002753042" evidence="10">
    <location>
        <begin position="32"/>
        <end position="888"/>
    </location>
</feature>
<evidence type="ECO:0000256" key="10">
    <source>
        <dbReference type="SAM" id="SignalP"/>
    </source>
</evidence>
<dbReference type="InterPro" id="IPR037066">
    <property type="entry name" value="Plug_dom_sf"/>
</dbReference>
<evidence type="ECO:0000259" key="11">
    <source>
        <dbReference type="Pfam" id="PF00593"/>
    </source>
</evidence>
<evidence type="ECO:0000256" key="2">
    <source>
        <dbReference type="ARBA" id="ARBA00022448"/>
    </source>
</evidence>
<dbReference type="SUPFAM" id="SSF56935">
    <property type="entry name" value="Porins"/>
    <property type="match status" value="1"/>
</dbReference>
<keyword evidence="13" id="KW-0675">Receptor</keyword>
<dbReference type="AlphaFoldDB" id="B0T4N6"/>
<dbReference type="EMBL" id="CP000927">
    <property type="protein sequence ID" value="ABZ70988.1"/>
    <property type="molecule type" value="Genomic_DNA"/>
</dbReference>
<evidence type="ECO:0000256" key="7">
    <source>
        <dbReference type="ARBA" id="ARBA00023237"/>
    </source>
</evidence>
<feature type="domain" description="TonB-dependent receptor plug" evidence="12">
    <location>
        <begin position="69"/>
        <end position="178"/>
    </location>
</feature>
<dbReference type="Gene3D" id="2.40.170.20">
    <property type="entry name" value="TonB-dependent receptor, beta-barrel domain"/>
    <property type="match status" value="1"/>
</dbReference>
<dbReference type="InterPro" id="IPR010104">
    <property type="entry name" value="TonB_rcpt_bac"/>
</dbReference>